<accession>A0A284S030</accession>
<dbReference type="Proteomes" id="UP000219338">
    <property type="component" value="Unassembled WGS sequence"/>
</dbReference>
<dbReference type="AlphaFoldDB" id="A0A284S030"/>
<organism evidence="1 2">
    <name type="scientific">Armillaria ostoyae</name>
    <name type="common">Armillaria root rot fungus</name>
    <dbReference type="NCBI Taxonomy" id="47428"/>
    <lineage>
        <taxon>Eukaryota</taxon>
        <taxon>Fungi</taxon>
        <taxon>Dikarya</taxon>
        <taxon>Basidiomycota</taxon>
        <taxon>Agaricomycotina</taxon>
        <taxon>Agaricomycetes</taxon>
        <taxon>Agaricomycetidae</taxon>
        <taxon>Agaricales</taxon>
        <taxon>Marasmiineae</taxon>
        <taxon>Physalacriaceae</taxon>
        <taxon>Armillaria</taxon>
    </lineage>
</organism>
<keyword evidence="2" id="KW-1185">Reference proteome</keyword>
<gene>
    <name evidence="1" type="ORF">ARMOST_17821</name>
</gene>
<name>A0A284S030_ARMOS</name>
<evidence type="ECO:0000313" key="1">
    <source>
        <dbReference type="EMBL" id="SJL14365.1"/>
    </source>
</evidence>
<evidence type="ECO:0000313" key="2">
    <source>
        <dbReference type="Proteomes" id="UP000219338"/>
    </source>
</evidence>
<sequence length="149" mass="16816">MASHRSTFLPSTLPELLQQKVTSARYPQTKIEHKASTTSGRSALLLDLQSTYLATESRCYSASLSLYASCFFPNYIGCSGSFRPTQLLPILFSFRLSTPWCDRRLAGLPLQFILNFLQRQYKLWAKTIVTLSNRCHYCNGAQSSSFTVV</sequence>
<proteinExistence type="predicted"/>
<dbReference type="EMBL" id="FUEG01000023">
    <property type="protein sequence ID" value="SJL14365.1"/>
    <property type="molecule type" value="Genomic_DNA"/>
</dbReference>
<reference evidence="2" key="1">
    <citation type="journal article" date="2017" name="Nat. Ecol. Evol.">
        <title>Genome expansion and lineage-specific genetic innovations in the forest pathogenic fungi Armillaria.</title>
        <authorList>
            <person name="Sipos G."/>
            <person name="Prasanna A.N."/>
            <person name="Walter M.C."/>
            <person name="O'Connor E."/>
            <person name="Balint B."/>
            <person name="Krizsan K."/>
            <person name="Kiss B."/>
            <person name="Hess J."/>
            <person name="Varga T."/>
            <person name="Slot J."/>
            <person name="Riley R."/>
            <person name="Boka B."/>
            <person name="Rigling D."/>
            <person name="Barry K."/>
            <person name="Lee J."/>
            <person name="Mihaltcheva S."/>
            <person name="LaButti K."/>
            <person name="Lipzen A."/>
            <person name="Waldron R."/>
            <person name="Moloney N.M."/>
            <person name="Sperisen C."/>
            <person name="Kredics L."/>
            <person name="Vagvoelgyi C."/>
            <person name="Patrignani A."/>
            <person name="Fitzpatrick D."/>
            <person name="Nagy I."/>
            <person name="Doyle S."/>
            <person name="Anderson J.B."/>
            <person name="Grigoriev I.V."/>
            <person name="Gueldener U."/>
            <person name="Muensterkoetter M."/>
            <person name="Nagy L.G."/>
        </authorList>
    </citation>
    <scope>NUCLEOTIDE SEQUENCE [LARGE SCALE GENOMIC DNA]</scope>
    <source>
        <strain evidence="2">C18/9</strain>
    </source>
</reference>
<protein>
    <submittedName>
        <fullName evidence="1">Uncharacterized protein</fullName>
    </submittedName>
</protein>